<organism evidence="2 3">
    <name type="scientific">Gemmata palustris</name>
    <dbReference type="NCBI Taxonomy" id="2822762"/>
    <lineage>
        <taxon>Bacteria</taxon>
        <taxon>Pseudomonadati</taxon>
        <taxon>Planctomycetota</taxon>
        <taxon>Planctomycetia</taxon>
        <taxon>Gemmatales</taxon>
        <taxon>Gemmataceae</taxon>
        <taxon>Gemmata</taxon>
    </lineage>
</organism>
<evidence type="ECO:0000256" key="1">
    <source>
        <dbReference type="SAM" id="MobiDB-lite"/>
    </source>
</evidence>
<keyword evidence="3" id="KW-1185">Reference proteome</keyword>
<comment type="caution">
    <text evidence="2">The sequence shown here is derived from an EMBL/GenBank/DDBJ whole genome shotgun (WGS) entry which is preliminary data.</text>
</comment>
<feature type="region of interest" description="Disordered" evidence="1">
    <location>
        <begin position="105"/>
        <end position="134"/>
    </location>
</feature>
<feature type="compositionally biased region" description="Gly residues" evidence="1">
    <location>
        <begin position="105"/>
        <end position="117"/>
    </location>
</feature>
<dbReference type="EMBL" id="JAGKQQ010000001">
    <property type="protein sequence ID" value="MBP3956989.1"/>
    <property type="molecule type" value="Genomic_DNA"/>
</dbReference>
<feature type="region of interest" description="Disordered" evidence="1">
    <location>
        <begin position="22"/>
        <end position="89"/>
    </location>
</feature>
<sequence length="450" mass="44742">MKRTLFVTGVAALVVLAAGHDSQAQRGGRGGGGGRAAPPASRGAIAPARTNPPVGTYSGGTSTRSSSTVVGPAGGTRTVGGGSGSYTTKGGSTIDYAGAGRTATGPGGATAGRGVGGVTVTTPGGKTATKVGTAGGIAGPGGNAAGTRGSVTVGSGPNGSFGTASRGGVAVGPQGVVAGGGRVGTATGPGGTVSGGTRAGVAVGPYGAVAGRTTVAGGAGGTRYASRTTLATTGGAVRTNFRYYGAFSPNWYAKYPGAWFAAGWTAARVWSAPVWGTVSSYCSYPAEPAYYDYGETVVYSGDTVTINGDTEVPATEYAQQATDLAGAGKEAQVEAKSDDFQTLGVFAMVGEGETKSTNIFQLAVNKAGVIRGNYYNALTDTTEPVYGSVDKNTQRAAWTVADRKTPVYEAGIANLTRDETTMLVHFAKDNSQQFTLVRVQQPEGESQGDK</sequence>
<dbReference type="Proteomes" id="UP000676565">
    <property type="component" value="Unassembled WGS sequence"/>
</dbReference>
<evidence type="ECO:0008006" key="4">
    <source>
        <dbReference type="Google" id="ProtNLM"/>
    </source>
</evidence>
<feature type="compositionally biased region" description="Low complexity" evidence="1">
    <location>
        <begin position="118"/>
        <end position="132"/>
    </location>
</feature>
<name>A0ABS5BTH2_9BACT</name>
<evidence type="ECO:0000313" key="3">
    <source>
        <dbReference type="Proteomes" id="UP000676565"/>
    </source>
</evidence>
<evidence type="ECO:0000313" key="2">
    <source>
        <dbReference type="EMBL" id="MBP3956989.1"/>
    </source>
</evidence>
<feature type="compositionally biased region" description="Gly residues" evidence="1">
    <location>
        <begin position="72"/>
        <end position="84"/>
    </location>
</feature>
<accession>A0ABS5BTH2</accession>
<gene>
    <name evidence="2" type="ORF">J8F10_17100</name>
</gene>
<proteinExistence type="predicted"/>
<feature type="compositionally biased region" description="Low complexity" evidence="1">
    <location>
        <begin position="36"/>
        <end position="71"/>
    </location>
</feature>
<dbReference type="RefSeq" id="WP_210655626.1">
    <property type="nucleotide sequence ID" value="NZ_JAGKQQ010000001.1"/>
</dbReference>
<reference evidence="2 3" key="1">
    <citation type="submission" date="2021-04" db="EMBL/GenBank/DDBJ databases">
        <authorList>
            <person name="Ivanova A."/>
        </authorList>
    </citation>
    <scope>NUCLEOTIDE SEQUENCE [LARGE SCALE GENOMIC DNA]</scope>
    <source>
        <strain evidence="2 3">G18</strain>
    </source>
</reference>
<protein>
    <recommendedName>
        <fullName evidence="4">Mu-protocadherin-putative cell-suface protein</fullName>
    </recommendedName>
</protein>